<evidence type="ECO:0000256" key="1">
    <source>
        <dbReference type="SAM" id="MobiDB-lite"/>
    </source>
</evidence>
<dbReference type="OrthoDB" id="3366895at2759"/>
<feature type="region of interest" description="Disordered" evidence="1">
    <location>
        <begin position="104"/>
        <end position="159"/>
    </location>
</feature>
<dbReference type="Proteomes" id="UP000245771">
    <property type="component" value="Unassembled WGS sequence"/>
</dbReference>
<dbReference type="RefSeq" id="XP_025355429.1">
    <property type="nucleotide sequence ID" value="XM_025498665.1"/>
</dbReference>
<dbReference type="EMBL" id="KZ819603">
    <property type="protein sequence ID" value="PWN35127.1"/>
    <property type="molecule type" value="Genomic_DNA"/>
</dbReference>
<feature type="compositionally biased region" description="Acidic residues" evidence="1">
    <location>
        <begin position="377"/>
        <end position="386"/>
    </location>
</feature>
<feature type="compositionally biased region" description="Low complexity" evidence="1">
    <location>
        <begin position="524"/>
        <end position="546"/>
    </location>
</feature>
<feature type="compositionally biased region" description="Low complexity" evidence="1">
    <location>
        <begin position="407"/>
        <end position="425"/>
    </location>
</feature>
<reference evidence="2 3" key="1">
    <citation type="journal article" date="2018" name="Mol. Biol. Evol.">
        <title>Broad Genomic Sampling Reveals a Smut Pathogenic Ancestry of the Fungal Clade Ustilaginomycotina.</title>
        <authorList>
            <person name="Kijpornyongpan T."/>
            <person name="Mondo S.J."/>
            <person name="Barry K."/>
            <person name="Sandor L."/>
            <person name="Lee J."/>
            <person name="Lipzen A."/>
            <person name="Pangilinan J."/>
            <person name="LaButti K."/>
            <person name="Hainaut M."/>
            <person name="Henrissat B."/>
            <person name="Grigoriev I.V."/>
            <person name="Spatafora J.W."/>
            <person name="Aime M.C."/>
        </authorList>
    </citation>
    <scope>NUCLEOTIDE SEQUENCE [LARGE SCALE GENOMIC DNA]</scope>
    <source>
        <strain evidence="2 3">MCA 3882</strain>
    </source>
</reference>
<feature type="region of interest" description="Disordered" evidence="1">
    <location>
        <begin position="173"/>
        <end position="222"/>
    </location>
</feature>
<evidence type="ECO:0000313" key="2">
    <source>
        <dbReference type="EMBL" id="PWN35127.1"/>
    </source>
</evidence>
<name>A0A316VBT8_9BASI</name>
<protein>
    <submittedName>
        <fullName evidence="2">Uncharacterized protein</fullName>
    </submittedName>
</protein>
<proteinExistence type="predicted"/>
<evidence type="ECO:0000313" key="3">
    <source>
        <dbReference type="Proteomes" id="UP000245771"/>
    </source>
</evidence>
<feature type="compositionally biased region" description="Polar residues" evidence="1">
    <location>
        <begin position="497"/>
        <end position="517"/>
    </location>
</feature>
<feature type="compositionally biased region" description="Acidic residues" evidence="1">
    <location>
        <begin position="617"/>
        <end position="627"/>
    </location>
</feature>
<feature type="region of interest" description="Disordered" evidence="1">
    <location>
        <begin position="285"/>
        <end position="627"/>
    </location>
</feature>
<sequence length="627" mass="68308">MSQIRQVGQQRDNQQTSIPQQVLECISYPFTACMPSSSSFRDANHDEQRQSLLRDTTYEDSDAISLLSNIADRSHRRNRASRRRERWNNSAAVLGCGLFGRPKGQIQARQQTTGDANRAERQATNHARSASVDSAASTDDESGRANSFAAAQESGDEDAGMLADEAIANLSVSRDEELEQQQGKDATDKTKKEEEEAVEVAKRKEELQRQVEETARIEAEDAAKRKAEEEALAAEEEAAIAKAKRRAERKAIKQGLLEAKAHGQRSARRMTEAEAEAAAGGFDFAEESQMQGGEDADYGSHYDQQRYHANQGEYGLAHGPEGYGYDEYEQQNQPEVVHHHHYYHEPEQEESEQPYTLSQPPITYVSEHNDGQKSEEAVDEDEEDADIAGIAFSKNRKKRLDRGGSYGSRSNGSGSGSRQSGSQPGRYERNGVRAGGSNSSAGRRESHDAGSSNGGGSSSGKFTYRDRPRRHERTGSRSAGSGNGRALREGPGGKVITSPTIPESDQSNDLSFATITQSDDRADAAAGGFDDFLSPPTSSNNTTWTSDWRQDSNDQSIHIGGGGQKPSLSPNSSTSGKAGRRREMPRKQFSGAQSGMGGLNAPRNPAVGNIFGQRQSDEDEDAHLEGL</sequence>
<organism evidence="2 3">
    <name type="scientific">Meira miltonrushii</name>
    <dbReference type="NCBI Taxonomy" id="1280837"/>
    <lineage>
        <taxon>Eukaryota</taxon>
        <taxon>Fungi</taxon>
        <taxon>Dikarya</taxon>
        <taxon>Basidiomycota</taxon>
        <taxon>Ustilaginomycotina</taxon>
        <taxon>Exobasidiomycetes</taxon>
        <taxon>Exobasidiales</taxon>
        <taxon>Brachybasidiaceae</taxon>
        <taxon>Meira</taxon>
    </lineage>
</organism>
<feature type="compositionally biased region" description="Basic and acidic residues" evidence="1">
    <location>
        <begin position="367"/>
        <end position="376"/>
    </location>
</feature>
<gene>
    <name evidence="2" type="ORF">FA14DRAFT_160415</name>
</gene>
<dbReference type="STRING" id="1280837.A0A316VBT8"/>
<keyword evidence="3" id="KW-1185">Reference proteome</keyword>
<feature type="compositionally biased region" description="Polar residues" evidence="1">
    <location>
        <begin position="566"/>
        <end position="576"/>
    </location>
</feature>
<dbReference type="GeneID" id="37020446"/>
<feature type="compositionally biased region" description="Basic and acidic residues" evidence="1">
    <location>
        <begin position="185"/>
        <end position="222"/>
    </location>
</feature>
<dbReference type="AlphaFoldDB" id="A0A316VBT8"/>
<dbReference type="InParanoid" id="A0A316VBT8"/>
<accession>A0A316VBT8</accession>